<keyword evidence="2" id="KW-0446">Lipid-binding</keyword>
<sequence>MRKIKIITDSTACISIEEQNEWGIAVLPLSVEVDGAIYNPLTDLTPESFMELMGNSKNLPKSSQPALGSFVEMYEKYIQEGYDVLSIHLTEKLSGTVNTARQAAEMVEGNVTVIDTDYIARGQAFQVLEAAKLAKEGQMSIQDITKRLTEIRSKTKLYIVVVTLENLVKGGRVGRVQGILGSLLNIKLIARLKDGQLEEEAKLRSNKKIMTYLLDVIKKESKKIVELDIEHANGLKMAEEFKEQAMELLHLPKMPIFNADPIVSTHAGNGAFAVMYYTE</sequence>
<evidence type="ECO:0000313" key="4">
    <source>
        <dbReference type="Proteomes" id="UP000052258"/>
    </source>
</evidence>
<dbReference type="InterPro" id="IPR050270">
    <property type="entry name" value="DegV_domain_contain"/>
</dbReference>
<dbReference type="PROSITE" id="PS51482">
    <property type="entry name" value="DEGV"/>
    <property type="match status" value="1"/>
</dbReference>
<reference evidence="3 4" key="1">
    <citation type="journal article" date="2015" name="Genome Biol. Evol.">
        <title>Comparative Genomics of Listeria Sensu Lato: Genus-Wide Differences in Evolutionary Dynamics and the Progressive Gain of Complex, Potentially Pathogenicity-Related Traits through Lateral Gene Transfer.</title>
        <authorList>
            <person name="Chiara M."/>
            <person name="Caruso M."/>
            <person name="D'Erchia A.M."/>
            <person name="Manzari C."/>
            <person name="Fraccalvieri R."/>
            <person name="Goffredo E."/>
            <person name="Latorre L."/>
            <person name="Miccolupo A."/>
            <person name="Padalino I."/>
            <person name="Santagada G."/>
            <person name="Chiocco D."/>
            <person name="Pesole G."/>
            <person name="Horner D.S."/>
            <person name="Parisi A."/>
        </authorList>
    </citation>
    <scope>NUCLEOTIDE SEQUENCE [LARGE SCALE GENOMIC DNA]</scope>
    <source>
        <strain evidence="3 4">1991</strain>
    </source>
</reference>
<dbReference type="OrthoDB" id="5429275at2"/>
<dbReference type="PATRIC" id="fig|1430899.3.peg.153"/>
<dbReference type="PANTHER" id="PTHR33434:SF8">
    <property type="entry name" value="DEGV DOMAIN-CONTAINING PROTEIN SPR1019"/>
    <property type="match status" value="1"/>
</dbReference>
<dbReference type="GO" id="GO:0008289">
    <property type="term" value="F:lipid binding"/>
    <property type="evidence" value="ECO:0007669"/>
    <property type="project" value="UniProtKB-KW"/>
</dbReference>
<evidence type="ECO:0000256" key="1">
    <source>
        <dbReference type="ARBA" id="ARBA00003238"/>
    </source>
</evidence>
<dbReference type="EMBL" id="AZHO01000004">
    <property type="protein sequence ID" value="KMT61085.1"/>
    <property type="molecule type" value="Genomic_DNA"/>
</dbReference>
<dbReference type="Proteomes" id="UP000052258">
    <property type="component" value="Unassembled WGS sequence"/>
</dbReference>
<dbReference type="InterPro" id="IPR003797">
    <property type="entry name" value="DegV"/>
</dbReference>
<dbReference type="NCBIfam" id="TIGR00762">
    <property type="entry name" value="DegV"/>
    <property type="match status" value="1"/>
</dbReference>
<gene>
    <name evidence="3" type="ORF">X560_0152</name>
</gene>
<evidence type="ECO:0000256" key="2">
    <source>
        <dbReference type="ARBA" id="ARBA00023121"/>
    </source>
</evidence>
<keyword evidence="4" id="KW-1185">Reference proteome</keyword>
<dbReference type="RefSeq" id="WP_007476580.1">
    <property type="nucleotide sequence ID" value="NZ_KQ130610.1"/>
</dbReference>
<proteinExistence type="predicted"/>
<organism evidence="3 4">
    <name type="scientific">Listeria fleischmannii 1991</name>
    <dbReference type="NCBI Taxonomy" id="1430899"/>
    <lineage>
        <taxon>Bacteria</taxon>
        <taxon>Bacillati</taxon>
        <taxon>Bacillota</taxon>
        <taxon>Bacilli</taxon>
        <taxon>Bacillales</taxon>
        <taxon>Listeriaceae</taxon>
        <taxon>Listeria</taxon>
    </lineage>
</organism>
<evidence type="ECO:0000313" key="3">
    <source>
        <dbReference type="EMBL" id="KMT61085.1"/>
    </source>
</evidence>
<protein>
    <recommendedName>
        <fullName evidence="5">DegV family protein</fullName>
    </recommendedName>
</protein>
<dbReference type="Pfam" id="PF02645">
    <property type="entry name" value="DegV"/>
    <property type="match status" value="1"/>
</dbReference>
<comment type="function">
    <text evidence="1">May bind long-chain fatty acids, such as palmitate, and may play a role in lipid transport or fatty acid metabolism.</text>
</comment>
<evidence type="ECO:0008006" key="5">
    <source>
        <dbReference type="Google" id="ProtNLM"/>
    </source>
</evidence>
<accession>A0A0J8GEK9</accession>
<name>A0A0J8GEK9_9LIST</name>
<dbReference type="InterPro" id="IPR043168">
    <property type="entry name" value="DegV_C"/>
</dbReference>
<dbReference type="Gene3D" id="3.40.50.10170">
    <property type="match status" value="1"/>
</dbReference>
<dbReference type="Gene3D" id="3.30.1180.10">
    <property type="match status" value="1"/>
</dbReference>
<dbReference type="PANTHER" id="PTHR33434">
    <property type="entry name" value="DEGV DOMAIN-CONTAINING PROTEIN DR_1986-RELATED"/>
    <property type="match status" value="1"/>
</dbReference>
<dbReference type="SUPFAM" id="SSF82549">
    <property type="entry name" value="DAK1/DegV-like"/>
    <property type="match status" value="1"/>
</dbReference>
<comment type="caution">
    <text evidence="3">The sequence shown here is derived from an EMBL/GenBank/DDBJ whole genome shotgun (WGS) entry which is preliminary data.</text>
</comment>
<dbReference type="AlphaFoldDB" id="A0A0J8GEK9"/>